<sequence>MIPLRQFIPSGNRRSGEQKAIVPSSRKRQRSDDGSPNEERSAPSSSGSKQKAHVANKKAPLAYEAAPLSDNSDFDRNDAPAEDEQRQRTGKTKKNEAKPTKSGKSKNSNKRSAKVSHDQSSEDEDSQTFAVFKMRTANQEQARKEAERESLKISKSSYTDTARTNGKKHTDINSSQSSGSSRGSFKEQHQNSLITISGMTQSVQLSKRARLQSSLFGHDESLPYHVMQLKSAIVEEDGEDLQDDQELLQSGLGPKKTEENDGNRMIPSFPPKPENGKTLLDLLGSQQRQADAQKKQGHRRERPDGLNTESGPDSSPNEEDDSSQVVNGLKKPENIKINEEDSSDDGDDDDEILRFDTVTGELIRPVNAKNASVNKGISEPGQSEEENDFVPTLADAPKSNPNNAEVVVPISISRFLRRYQRVGVQFFYDRYVGIKVDDIGIVKGGVLGDDMGLGKTIQVLAFLSAVMDKTGTDVDLLESRSRKGRARRREGSYTAFTFGPTCLITCPKTLVNNWTNLEFGVIESKADRDSVIVKYKNGFLDLGK</sequence>
<dbReference type="EMBL" id="JASBWT010000004">
    <property type="protein sequence ID" value="KAJ9105530.1"/>
    <property type="molecule type" value="Genomic_DNA"/>
</dbReference>
<organism evidence="1 2">
    <name type="scientific">Naganishia friedmannii</name>
    <dbReference type="NCBI Taxonomy" id="89922"/>
    <lineage>
        <taxon>Eukaryota</taxon>
        <taxon>Fungi</taxon>
        <taxon>Dikarya</taxon>
        <taxon>Basidiomycota</taxon>
        <taxon>Agaricomycotina</taxon>
        <taxon>Tremellomycetes</taxon>
        <taxon>Filobasidiales</taxon>
        <taxon>Filobasidiaceae</taxon>
        <taxon>Naganishia</taxon>
    </lineage>
</organism>
<dbReference type="Proteomes" id="UP001227268">
    <property type="component" value="Unassembled WGS sequence"/>
</dbReference>
<name>A0ACC2W2I9_9TREE</name>
<evidence type="ECO:0000313" key="2">
    <source>
        <dbReference type="Proteomes" id="UP001227268"/>
    </source>
</evidence>
<proteinExistence type="predicted"/>
<gene>
    <name evidence="1" type="ORF">QFC21_001901</name>
</gene>
<evidence type="ECO:0000313" key="1">
    <source>
        <dbReference type="EMBL" id="KAJ9105530.1"/>
    </source>
</evidence>
<comment type="caution">
    <text evidence="1">The sequence shown here is derived from an EMBL/GenBank/DDBJ whole genome shotgun (WGS) entry which is preliminary data.</text>
</comment>
<reference evidence="1" key="1">
    <citation type="submission" date="2023-04" db="EMBL/GenBank/DDBJ databases">
        <title>Draft Genome sequencing of Naganishia species isolated from polar environments using Oxford Nanopore Technology.</title>
        <authorList>
            <person name="Leo P."/>
            <person name="Venkateswaran K."/>
        </authorList>
    </citation>
    <scope>NUCLEOTIDE SEQUENCE</scope>
    <source>
        <strain evidence="1">MNA-CCFEE 5423</strain>
    </source>
</reference>
<accession>A0ACC2W2I9</accession>
<protein>
    <submittedName>
        <fullName evidence="1">Uncharacterized protein</fullName>
    </submittedName>
</protein>
<keyword evidence="2" id="KW-1185">Reference proteome</keyword>